<organism evidence="3 4">
    <name type="scientific">Solanum verrucosum</name>
    <dbReference type="NCBI Taxonomy" id="315347"/>
    <lineage>
        <taxon>Eukaryota</taxon>
        <taxon>Viridiplantae</taxon>
        <taxon>Streptophyta</taxon>
        <taxon>Embryophyta</taxon>
        <taxon>Tracheophyta</taxon>
        <taxon>Spermatophyta</taxon>
        <taxon>Magnoliopsida</taxon>
        <taxon>eudicotyledons</taxon>
        <taxon>Gunneridae</taxon>
        <taxon>Pentapetalae</taxon>
        <taxon>asterids</taxon>
        <taxon>lamiids</taxon>
        <taxon>Solanales</taxon>
        <taxon>Solanaceae</taxon>
        <taxon>Solanoideae</taxon>
        <taxon>Solaneae</taxon>
        <taxon>Solanum</taxon>
    </lineage>
</organism>
<keyword evidence="4" id="KW-1185">Reference proteome</keyword>
<evidence type="ECO:0000313" key="4">
    <source>
        <dbReference type="Proteomes" id="UP001234989"/>
    </source>
</evidence>
<evidence type="ECO:0000256" key="1">
    <source>
        <dbReference type="SAM" id="MobiDB-lite"/>
    </source>
</evidence>
<dbReference type="AlphaFoldDB" id="A0AAF0UI44"/>
<gene>
    <name evidence="3" type="ORF">MTR67_039654</name>
</gene>
<evidence type="ECO:0000259" key="2">
    <source>
        <dbReference type="Pfam" id="PF03732"/>
    </source>
</evidence>
<sequence length="297" mass="34120">MPLIPILCRLAYKIVPITDFTRKSTHSQIINPKSPNSLKVSLSRRKEEEARFSSQVSFSPFISAFGLKAKQVTNAEFRATFQVLSQANKEFVNPVNINVGTAATRVRDFTRMNPLEFHGSKVEDDPQELIDEVYKVLMIIGVTPVEKEKFKVALLDRFFPLEMREAKVLEFINLCQGSMSVKEYALKVTQLSRYAPTMIVDPRARMSKFVPGVSEMVVKEHGEFPGDYGRTTMHINDMEISHLMVYAQKIEEERLKERSREAKRTKADDAMKDKEQGKDITIQKKVKKLKMLKKEKL</sequence>
<protein>
    <recommendedName>
        <fullName evidence="2">Retrotransposon gag domain-containing protein</fullName>
    </recommendedName>
</protein>
<dbReference type="InterPro" id="IPR005162">
    <property type="entry name" value="Retrotrans_gag_dom"/>
</dbReference>
<proteinExistence type="predicted"/>
<dbReference type="Proteomes" id="UP001234989">
    <property type="component" value="Chromosome 9"/>
</dbReference>
<dbReference type="EMBL" id="CP133620">
    <property type="protein sequence ID" value="WMV46269.1"/>
    <property type="molecule type" value="Genomic_DNA"/>
</dbReference>
<feature type="domain" description="Retrotransposon gag" evidence="2">
    <location>
        <begin position="149"/>
        <end position="214"/>
    </location>
</feature>
<feature type="region of interest" description="Disordered" evidence="1">
    <location>
        <begin position="256"/>
        <end position="278"/>
    </location>
</feature>
<name>A0AAF0UI44_SOLVR</name>
<reference evidence="3" key="1">
    <citation type="submission" date="2023-08" db="EMBL/GenBank/DDBJ databases">
        <title>A de novo genome assembly of Solanum verrucosum Schlechtendal, a Mexican diploid species geographically isolated from the other diploid A-genome species in potato relatives.</title>
        <authorList>
            <person name="Hosaka K."/>
        </authorList>
    </citation>
    <scope>NUCLEOTIDE SEQUENCE</scope>
    <source>
        <tissue evidence="3">Young leaves</tissue>
    </source>
</reference>
<dbReference type="Pfam" id="PF03732">
    <property type="entry name" value="Retrotrans_gag"/>
    <property type="match status" value="1"/>
</dbReference>
<evidence type="ECO:0000313" key="3">
    <source>
        <dbReference type="EMBL" id="WMV46269.1"/>
    </source>
</evidence>
<accession>A0AAF0UI44</accession>